<evidence type="ECO:0000313" key="1">
    <source>
        <dbReference type="EMBL" id="XBS68962.1"/>
    </source>
</evidence>
<protein>
    <submittedName>
        <fullName evidence="1">Uncharacterized protein</fullName>
    </submittedName>
</protein>
<dbReference type="AlphaFoldDB" id="A0AAU7Q747"/>
<reference evidence="1" key="1">
    <citation type="submission" date="2024-06" db="EMBL/GenBank/DDBJ databases">
        <authorList>
            <person name="Coelho C."/>
            <person name="Bento M."/>
            <person name="Garcia E."/>
            <person name="Camelo A."/>
            <person name="Brandao I."/>
            <person name="Espirito Santo C."/>
            <person name="Trovao J."/>
            <person name="Verissimo A."/>
            <person name="Costa J."/>
            <person name="Tiago I."/>
        </authorList>
    </citation>
    <scope>NUCLEOTIDE SEQUENCE</scope>
    <source>
        <strain evidence="1">KWT182</strain>
    </source>
</reference>
<proteinExistence type="predicted"/>
<gene>
    <name evidence="1" type="ORF">ABK905_20885</name>
</gene>
<organism evidence="1">
    <name type="scientific">Acerihabitans sp. KWT182</name>
    <dbReference type="NCBI Taxonomy" id="3157919"/>
    <lineage>
        <taxon>Bacteria</taxon>
        <taxon>Pseudomonadati</taxon>
        <taxon>Pseudomonadota</taxon>
        <taxon>Gammaproteobacteria</taxon>
        <taxon>Enterobacterales</taxon>
        <taxon>Pectobacteriaceae</taxon>
        <taxon>Acerihabitans</taxon>
    </lineage>
</organism>
<sequence>MKKYITHNAELEQLAVGKLVVFYSEDKHLHMMISLGENKFVGLNNHYINNIIQKNQMIISSQEMGSIINGRLLNNQNSFKVIVGDANLEKTRVSALLGPDGRLEYVREGSNKLQMEVKAHGALASINHYDAIELADIISGLHRVMHPEESVSHIELISCFGALGGRRSSAQIISDRLGANVISYRGIITDTKSHKRGSGIMFVPHTGYGAERIRQNERWHRRIHDFIEDVLKLFSHLPFRRHRRAVNDNPPSPW</sequence>
<name>A0AAU7Q747_9GAMM</name>
<dbReference type="EMBL" id="CP157947">
    <property type="protein sequence ID" value="XBS68962.1"/>
    <property type="molecule type" value="Genomic_DNA"/>
</dbReference>
<accession>A0AAU7Q747</accession>